<gene>
    <name evidence="2" type="ORF">AVDCRST_MAG42-1321</name>
</gene>
<feature type="signal peptide" evidence="1">
    <location>
        <begin position="1"/>
        <end position="20"/>
    </location>
</feature>
<dbReference type="EMBL" id="CADCTA010000056">
    <property type="protein sequence ID" value="CAA9234578.1"/>
    <property type="molecule type" value="Genomic_DNA"/>
</dbReference>
<dbReference type="AlphaFoldDB" id="A0A6J4HV48"/>
<sequence length="143" mass="15071">MKQPHRSRLFSATLSLVALAAWLLASNHCVLAGVMPVAKKAVASSHCHGSSDAPASEEKERDCDGSKCCNLLSAPSLAFAKDIVSYDAALFIAADYRAFEQCVVGGEYQAPIAEIDTGPPRGDSFAESVLQRSILAHAPPSLV</sequence>
<feature type="chain" id="PRO_5026882263" description="Secreted protein" evidence="1">
    <location>
        <begin position="21"/>
        <end position="143"/>
    </location>
</feature>
<accession>A0A6J4HV48</accession>
<organism evidence="2">
    <name type="scientific">uncultured Chthoniobacterales bacterium</name>
    <dbReference type="NCBI Taxonomy" id="1836801"/>
    <lineage>
        <taxon>Bacteria</taxon>
        <taxon>Pseudomonadati</taxon>
        <taxon>Verrucomicrobiota</taxon>
        <taxon>Spartobacteria</taxon>
        <taxon>Chthoniobacterales</taxon>
        <taxon>environmental samples</taxon>
    </lineage>
</organism>
<evidence type="ECO:0000313" key="2">
    <source>
        <dbReference type="EMBL" id="CAA9234578.1"/>
    </source>
</evidence>
<name>A0A6J4HV48_9BACT</name>
<evidence type="ECO:0000256" key="1">
    <source>
        <dbReference type="SAM" id="SignalP"/>
    </source>
</evidence>
<protein>
    <recommendedName>
        <fullName evidence="3">Secreted protein</fullName>
    </recommendedName>
</protein>
<reference evidence="2" key="1">
    <citation type="submission" date="2020-02" db="EMBL/GenBank/DDBJ databases">
        <authorList>
            <person name="Meier V. D."/>
        </authorList>
    </citation>
    <scope>NUCLEOTIDE SEQUENCE</scope>
    <source>
        <strain evidence="2">AVDCRST_MAG42</strain>
    </source>
</reference>
<evidence type="ECO:0008006" key="3">
    <source>
        <dbReference type="Google" id="ProtNLM"/>
    </source>
</evidence>
<proteinExistence type="predicted"/>
<keyword evidence="1" id="KW-0732">Signal</keyword>